<evidence type="ECO:0000256" key="1">
    <source>
        <dbReference type="ARBA" id="ARBA00023475"/>
    </source>
</evidence>
<feature type="region of interest" description="Disordered" evidence="3">
    <location>
        <begin position="1"/>
        <end position="50"/>
    </location>
</feature>
<feature type="region of interest" description="Disordered" evidence="3">
    <location>
        <begin position="154"/>
        <end position="187"/>
    </location>
</feature>
<dbReference type="Pfam" id="PF03372">
    <property type="entry name" value="Exo_endo_phos"/>
    <property type="match status" value="1"/>
</dbReference>
<feature type="region of interest" description="Disordered" evidence="3">
    <location>
        <begin position="83"/>
        <end position="126"/>
    </location>
</feature>
<feature type="domain" description="Endonuclease/exonuclease/phosphatase" evidence="4">
    <location>
        <begin position="373"/>
        <end position="706"/>
    </location>
</feature>
<dbReference type="EMBL" id="JAKLMC020000012">
    <property type="protein sequence ID" value="KAK5953302.1"/>
    <property type="molecule type" value="Genomic_DNA"/>
</dbReference>
<feature type="region of interest" description="Disordered" evidence="3">
    <location>
        <begin position="560"/>
        <end position="587"/>
    </location>
</feature>
<dbReference type="InterPro" id="IPR036691">
    <property type="entry name" value="Endo/exonu/phosph_ase_sf"/>
</dbReference>
<dbReference type="PROSITE" id="PS51450">
    <property type="entry name" value="LRR"/>
    <property type="match status" value="1"/>
</dbReference>
<dbReference type="Proteomes" id="UP001316803">
    <property type="component" value="Unassembled WGS sequence"/>
</dbReference>
<keyword evidence="5" id="KW-0378">Hydrolase</keyword>
<evidence type="ECO:0000259" key="4">
    <source>
        <dbReference type="Pfam" id="PF03372"/>
    </source>
</evidence>
<dbReference type="AlphaFoldDB" id="A0AAN8IML0"/>
<accession>A0AAN8IML0</accession>
<reference evidence="5 6" key="1">
    <citation type="submission" date="2022-12" db="EMBL/GenBank/DDBJ databases">
        <title>Genomic features and morphological characterization of a novel Knufia sp. strain isolated from spacecraft assembly facility.</title>
        <authorList>
            <person name="Teixeira M."/>
            <person name="Chander A.M."/>
            <person name="Stajich J.E."/>
            <person name="Venkateswaran K."/>
        </authorList>
    </citation>
    <scope>NUCLEOTIDE SEQUENCE [LARGE SCALE GENOMIC DNA]</scope>
    <source>
        <strain evidence="5 6">FJI-L2-BK-P2</strain>
    </source>
</reference>
<dbReference type="InterPro" id="IPR005135">
    <property type="entry name" value="Endo/exonuclease/phosphatase"/>
</dbReference>
<evidence type="ECO:0000313" key="6">
    <source>
        <dbReference type="Proteomes" id="UP001316803"/>
    </source>
</evidence>
<dbReference type="SUPFAM" id="SSF56219">
    <property type="entry name" value="DNase I-like"/>
    <property type="match status" value="1"/>
</dbReference>
<dbReference type="Pfam" id="PF13855">
    <property type="entry name" value="LRR_8"/>
    <property type="match status" value="1"/>
</dbReference>
<dbReference type="InterPro" id="IPR001611">
    <property type="entry name" value="Leu-rich_rpt"/>
</dbReference>
<sequence>MEPRFHQGPFYPSHHSNRNHNRATSPQGRRPFAHDTPSPSRSPAGNAMAHNFGVYSQNGFQQQHMMNGGQNHQRFNGMHLPKQQHAYQQNQHHNAQQHGGHMGHQPNLSGGPYQSSTPNLHPFGQEQLLNGTREDGLDDEFSHNEYWQEQRRLYEDSKENSDSHQRAKTYAQQSKSLTFGGPLGAGGDEVTMEDKVRSLTAQSQHRSAWTEVDMGGQGLRALAMNLYNYTFLTRLDVPHNQLREFPAAIGQLRNLEYLDMSFNSLTNLPEEIGMLTNLKTLLLTGNRQLLDLPSSIGYLYKLETIGLYETGYWEGMPDDQREALLQGGTKAFVRELLESMSDDYIEPPREREWHQLEDVAQTDDAPPDTFRAVTYNILCERYAPKQKYGYVPERYLNWPSRRQLILAELEDLKADIICLQELDRNSYDEFFRKELSLLGYKGYYAQKSRAETIGENAKFVDGCGTFWKDKTYTVLDTQHFVLGRKAVERAGAKSSADMLNRVWQRDDIATVVFLENRYTGSRMIVGNTHTFWDPAFRDVKLIQVAVFMEELNKLADKYARHPPATNKKPSWQHDDDDTREPGPSLEYERGSQIPMIVCGDFNSGPGSPVYELITKQTLDANHDDFTGRNYGVLSNDGMSHAFTLKSTNALMEQPFITNYTPEFVDELDHIFYSSKSLRPIGALGEVDPDYLKRVPGFPNQHFPSDHLALMAEFKVEKQRSAKAVEADFGPSSKRS</sequence>
<feature type="compositionally biased region" description="Low complexity" evidence="3">
    <location>
        <begin position="83"/>
        <end position="105"/>
    </location>
</feature>
<protein>
    <recommendedName>
        <fullName evidence="1">CCR4-Not complex 3'-5'-exoribonuclease subunit Ccr4</fullName>
    </recommendedName>
</protein>
<feature type="compositionally biased region" description="Basic and acidic residues" evidence="3">
    <location>
        <begin position="154"/>
        <end position="165"/>
    </location>
</feature>
<evidence type="ECO:0000256" key="3">
    <source>
        <dbReference type="SAM" id="MobiDB-lite"/>
    </source>
</evidence>
<gene>
    <name evidence="5" type="primary">CCR4</name>
    <name evidence="5" type="ORF">OHC33_005870</name>
</gene>
<dbReference type="SUPFAM" id="SSF52058">
    <property type="entry name" value="L domain-like"/>
    <property type="match status" value="1"/>
</dbReference>
<keyword evidence="6" id="KW-1185">Reference proteome</keyword>
<name>A0AAN8IML0_9EURO</name>
<evidence type="ECO:0000256" key="2">
    <source>
        <dbReference type="ARBA" id="ARBA00045495"/>
    </source>
</evidence>
<dbReference type="PANTHER" id="PTHR12121">
    <property type="entry name" value="CARBON CATABOLITE REPRESSOR PROTEIN 4"/>
    <property type="match status" value="1"/>
</dbReference>
<feature type="compositionally biased region" description="Polar residues" evidence="3">
    <location>
        <begin position="106"/>
        <end position="119"/>
    </location>
</feature>
<dbReference type="Gene3D" id="3.80.10.10">
    <property type="entry name" value="Ribonuclease Inhibitor"/>
    <property type="match status" value="1"/>
</dbReference>
<proteinExistence type="predicted"/>
<comment type="caution">
    <text evidence="5">The sequence shown here is derived from an EMBL/GenBank/DDBJ whole genome shotgun (WGS) entry which is preliminary data.</text>
</comment>
<dbReference type="GO" id="GO:0000175">
    <property type="term" value="F:3'-5'-RNA exonuclease activity"/>
    <property type="evidence" value="ECO:0007669"/>
    <property type="project" value="TreeGrafter"/>
</dbReference>
<dbReference type="InterPro" id="IPR032675">
    <property type="entry name" value="LRR_dom_sf"/>
</dbReference>
<organism evidence="5 6">
    <name type="scientific">Knufia fluminis</name>
    <dbReference type="NCBI Taxonomy" id="191047"/>
    <lineage>
        <taxon>Eukaryota</taxon>
        <taxon>Fungi</taxon>
        <taxon>Dikarya</taxon>
        <taxon>Ascomycota</taxon>
        <taxon>Pezizomycotina</taxon>
        <taxon>Eurotiomycetes</taxon>
        <taxon>Chaetothyriomycetidae</taxon>
        <taxon>Chaetothyriales</taxon>
        <taxon>Trichomeriaceae</taxon>
        <taxon>Knufia</taxon>
    </lineage>
</organism>
<comment type="function">
    <text evidence="2">Acts as a catalytic component of the CCR4-NOT core complex, which in the nucleus seems to be a general transcription factor, and in the cytoplasm the major mRNA deadenylase involved in mRNA turnover. Ccr4 has 3'-5' RNase activity with a strong preference for polyadenylated substrates and also low exonuclease activity towards single-stranded DNA.</text>
</comment>
<dbReference type="InterPro" id="IPR050410">
    <property type="entry name" value="CCR4/nocturin_mRNA_transcr"/>
</dbReference>
<dbReference type="PANTHER" id="PTHR12121:SF100">
    <property type="entry name" value="POLY(A)-SPECIFIC RIBONUCLEASE"/>
    <property type="match status" value="1"/>
</dbReference>
<evidence type="ECO:0000313" key="5">
    <source>
        <dbReference type="EMBL" id="KAK5953302.1"/>
    </source>
</evidence>
<dbReference type="Gene3D" id="3.60.10.10">
    <property type="entry name" value="Endonuclease/exonuclease/phosphatase"/>
    <property type="match status" value="1"/>
</dbReference>